<proteinExistence type="predicted"/>
<feature type="coiled-coil region" evidence="1">
    <location>
        <begin position="177"/>
        <end position="204"/>
    </location>
</feature>
<dbReference type="PANTHER" id="PTHR35317:SF8">
    <property type="entry name" value="CCHC-TYPE DOMAIN-CONTAINING PROTEIN"/>
    <property type="match status" value="1"/>
</dbReference>
<name>Q0KIL6_SOLDE</name>
<evidence type="ECO:0000256" key="1">
    <source>
        <dbReference type="SAM" id="Coils"/>
    </source>
</evidence>
<organism evidence="3">
    <name type="scientific">Solanum demissum</name>
    <name type="common">Wild potato</name>
    <dbReference type="NCBI Taxonomy" id="50514"/>
    <lineage>
        <taxon>Eukaryota</taxon>
        <taxon>Viridiplantae</taxon>
        <taxon>Streptophyta</taxon>
        <taxon>Embryophyta</taxon>
        <taxon>Tracheophyta</taxon>
        <taxon>Spermatophyta</taxon>
        <taxon>Magnoliopsida</taxon>
        <taxon>eudicotyledons</taxon>
        <taxon>Gunneridae</taxon>
        <taxon>Pentapetalae</taxon>
        <taxon>asterids</taxon>
        <taxon>lamiids</taxon>
        <taxon>Solanales</taxon>
        <taxon>Solanaceae</taxon>
        <taxon>Solanoideae</taxon>
        <taxon>Solaneae</taxon>
        <taxon>Solanum</taxon>
    </lineage>
</organism>
<dbReference type="AlphaFoldDB" id="Q0KIL6"/>
<accession>Q0KIL6</accession>
<feature type="region of interest" description="Disordered" evidence="2">
    <location>
        <begin position="208"/>
        <end position="233"/>
    </location>
</feature>
<protein>
    <submittedName>
        <fullName evidence="3">Polyprotein, putative</fullName>
    </submittedName>
</protein>
<keyword evidence="1" id="KW-0175">Coiled coil</keyword>
<feature type="compositionally biased region" description="Basic residues" evidence="2">
    <location>
        <begin position="220"/>
        <end position="233"/>
    </location>
</feature>
<evidence type="ECO:0000256" key="2">
    <source>
        <dbReference type="SAM" id="MobiDB-lite"/>
    </source>
</evidence>
<gene>
    <name evidence="3" type="ORF">SDM1_53t00017</name>
</gene>
<reference evidence="3" key="1">
    <citation type="submission" date="2004-10" db="EMBL/GenBank/DDBJ databases">
        <authorList>
            <person name="Buell R."/>
            <person name="Liu J."/>
            <person name="Childs K."/>
            <person name="Zaborsky J."/>
            <person name="Tallon L."/>
            <person name="Wirtz U."/>
            <person name="Wei F."/>
            <person name="Kuang H."/>
            <person name="Zhang P."/>
            <person name="Marano M."/>
            <person name="Baker B."/>
        </authorList>
    </citation>
    <scope>NUCLEOTIDE SEQUENCE</scope>
</reference>
<dbReference type="PANTHER" id="PTHR35317">
    <property type="entry name" value="OS04G0629600 PROTEIN"/>
    <property type="match status" value="1"/>
</dbReference>
<dbReference type="Pfam" id="PF14223">
    <property type="entry name" value="Retrotran_gag_2"/>
    <property type="match status" value="1"/>
</dbReference>
<sequence>MSPFNPISTILDQNKLEGSNYVDWRRILDIVLTAEEYKFVLHEECPLKPNEQSSDEDKLAYQKWRKADEMARCYIMASMSNVLQHQHQAMLSAFEFLENLKQMFGDQGQSAKQIAMRTLMNTKMVEGTPVRDHVLKMIGLLNELEVLGAEIDNDSQVEMILQSLPDSFQQFCLNYNMNKMSLSLAQLLNELQAAETLVKKASSMALNVEKGSTSKPQGGQKKKKAHKAKAITP</sequence>
<reference evidence="3" key="2">
    <citation type="submission" date="2006-08" db="EMBL/GenBank/DDBJ databases">
        <authorList>
            <person name="Childs K."/>
        </authorList>
    </citation>
    <scope>NUCLEOTIDE SEQUENCE</scope>
</reference>
<dbReference type="EMBL" id="AC151801">
    <property type="protein sequence ID" value="ABI34377.1"/>
    <property type="molecule type" value="Genomic_DNA"/>
</dbReference>
<evidence type="ECO:0000313" key="3">
    <source>
        <dbReference type="EMBL" id="ABI34377.1"/>
    </source>
</evidence>